<dbReference type="KEGG" id="pmw:B2K_33750"/>
<sequence>MSEFTYGTVVRSEHIDKIRKHAPKGSSAILPLNDRWVGVFTKQDGEMDGPEEFLSALSSECPALYFYNLGDHHWGYEIWSEEDVFSYAHVPYEMEAELMLKIFRERYPDKRLSFLMTKEGEAVQRQIEEELAEENNYAEALRKHFETVYPEDFKLFGFYDETVEALRGLLTAESFLRGDADVDTFKSLTGLEEFSWMRYERMERYEEQVEYI</sequence>
<dbReference type="PATRIC" id="fig|997761.3.peg.6784"/>
<dbReference type="RefSeq" id="WP_014652814.1">
    <property type="nucleotide sequence ID" value="NC_017672.3"/>
</dbReference>
<accession>I0BTB0</accession>
<gene>
    <name evidence="1" type="ORF">B2K_33750</name>
</gene>
<evidence type="ECO:0000313" key="1">
    <source>
        <dbReference type="EMBL" id="AFH65607.1"/>
    </source>
</evidence>
<protein>
    <submittedName>
        <fullName evidence="1">Uncharacterized protein</fullName>
    </submittedName>
</protein>
<evidence type="ECO:0000313" key="2">
    <source>
        <dbReference type="Proteomes" id="UP000007392"/>
    </source>
</evidence>
<organism evidence="1 2">
    <name type="scientific">Paenibacillus mucilaginosus K02</name>
    <dbReference type="NCBI Taxonomy" id="997761"/>
    <lineage>
        <taxon>Bacteria</taxon>
        <taxon>Bacillati</taxon>
        <taxon>Bacillota</taxon>
        <taxon>Bacilli</taxon>
        <taxon>Bacillales</taxon>
        <taxon>Paenibacillaceae</taxon>
        <taxon>Paenibacillus</taxon>
    </lineage>
</organism>
<reference evidence="1 2" key="1">
    <citation type="submission" date="2013-06" db="EMBL/GenBank/DDBJ databases">
        <title>Complete genome sequence of Paenibacillus mucilaginosus K02.</title>
        <authorList>
            <person name="Xiao B."/>
            <person name="Sun L."/>
            <person name="Xiao L."/>
            <person name="Lian B."/>
        </authorList>
    </citation>
    <scope>NUCLEOTIDE SEQUENCE [LARGE SCALE GENOMIC DNA]</scope>
    <source>
        <strain evidence="1 2">K02</strain>
    </source>
</reference>
<dbReference type="EMBL" id="CP003422">
    <property type="protein sequence ID" value="AFH65607.1"/>
    <property type="molecule type" value="Genomic_DNA"/>
</dbReference>
<dbReference type="AlphaFoldDB" id="I0BTB0"/>
<proteinExistence type="predicted"/>
<name>I0BTB0_9BACL</name>
<dbReference type="Proteomes" id="UP000007392">
    <property type="component" value="Chromosome"/>
</dbReference>
<dbReference type="HOGENOM" id="CLU_114935_0_0_9"/>